<protein>
    <submittedName>
        <fullName evidence="1">6015_t:CDS:1</fullName>
    </submittedName>
</protein>
<evidence type="ECO:0000313" key="1">
    <source>
        <dbReference type="EMBL" id="CAG8784660.1"/>
    </source>
</evidence>
<dbReference type="Proteomes" id="UP000789525">
    <property type="component" value="Unassembled WGS sequence"/>
</dbReference>
<keyword evidence="2" id="KW-1185">Reference proteome</keyword>
<reference evidence="1" key="1">
    <citation type="submission" date="2021-06" db="EMBL/GenBank/DDBJ databases">
        <authorList>
            <person name="Kallberg Y."/>
            <person name="Tangrot J."/>
            <person name="Rosling A."/>
        </authorList>
    </citation>
    <scope>NUCLEOTIDE SEQUENCE</scope>
    <source>
        <strain evidence="1">CL356</strain>
    </source>
</reference>
<comment type="caution">
    <text evidence="1">The sequence shown here is derived from an EMBL/GenBank/DDBJ whole genome shotgun (WGS) entry which is preliminary data.</text>
</comment>
<proteinExistence type="predicted"/>
<name>A0ACA9RAL1_9GLOM</name>
<feature type="non-terminal residue" evidence="1">
    <location>
        <position position="1"/>
    </location>
</feature>
<sequence length="92" mass="10532">EERSSQREKAPKVKRYLTGNGWKTVLEEGISGDADFLASSNIMDYSYVYHYIIQTATHLQIRLLLGGRLLGSYTFAKTLEYKAKQNIQKEVT</sequence>
<feature type="non-terminal residue" evidence="1">
    <location>
        <position position="92"/>
    </location>
</feature>
<dbReference type="EMBL" id="CAJVPT010074809">
    <property type="protein sequence ID" value="CAG8784660.1"/>
    <property type="molecule type" value="Genomic_DNA"/>
</dbReference>
<gene>
    <name evidence="1" type="ORF">ACOLOM_LOCUS14488</name>
</gene>
<evidence type="ECO:0000313" key="2">
    <source>
        <dbReference type="Proteomes" id="UP000789525"/>
    </source>
</evidence>
<accession>A0ACA9RAL1</accession>
<organism evidence="1 2">
    <name type="scientific">Acaulospora colombiana</name>
    <dbReference type="NCBI Taxonomy" id="27376"/>
    <lineage>
        <taxon>Eukaryota</taxon>
        <taxon>Fungi</taxon>
        <taxon>Fungi incertae sedis</taxon>
        <taxon>Mucoromycota</taxon>
        <taxon>Glomeromycotina</taxon>
        <taxon>Glomeromycetes</taxon>
        <taxon>Diversisporales</taxon>
        <taxon>Acaulosporaceae</taxon>
        <taxon>Acaulospora</taxon>
    </lineage>
</organism>